<feature type="region of interest" description="Disordered" evidence="1">
    <location>
        <begin position="426"/>
        <end position="461"/>
    </location>
</feature>
<name>A0ABY1P4G0_9HYPH</name>
<proteinExistence type="predicted"/>
<dbReference type="Pfam" id="PF13439">
    <property type="entry name" value="Glyco_transf_4"/>
    <property type="match status" value="1"/>
</dbReference>
<dbReference type="EMBL" id="FXTT01000003">
    <property type="protein sequence ID" value="SMP25510.1"/>
    <property type="molecule type" value="Genomic_DNA"/>
</dbReference>
<evidence type="ECO:0000256" key="1">
    <source>
        <dbReference type="SAM" id="MobiDB-lite"/>
    </source>
</evidence>
<organism evidence="3 4">
    <name type="scientific">Roseibium denhamense</name>
    <dbReference type="NCBI Taxonomy" id="76305"/>
    <lineage>
        <taxon>Bacteria</taxon>
        <taxon>Pseudomonadati</taxon>
        <taxon>Pseudomonadota</taxon>
        <taxon>Alphaproteobacteria</taxon>
        <taxon>Hyphomicrobiales</taxon>
        <taxon>Stappiaceae</taxon>
        <taxon>Roseibium</taxon>
    </lineage>
</organism>
<comment type="caution">
    <text evidence="3">The sequence shown here is derived from an EMBL/GenBank/DDBJ whole genome shotgun (WGS) entry which is preliminary data.</text>
</comment>
<dbReference type="SUPFAM" id="SSF53756">
    <property type="entry name" value="UDP-Glycosyltransferase/glycogen phosphorylase"/>
    <property type="match status" value="1"/>
</dbReference>
<dbReference type="PANTHER" id="PTHR45947">
    <property type="entry name" value="SULFOQUINOVOSYL TRANSFERASE SQD2"/>
    <property type="match status" value="1"/>
</dbReference>
<protein>
    <submittedName>
        <fullName evidence="3">Glycosyltransferase involved in cell wall bisynthesis</fullName>
    </submittedName>
</protein>
<evidence type="ECO:0000313" key="3">
    <source>
        <dbReference type="EMBL" id="SMP25510.1"/>
    </source>
</evidence>
<dbReference type="InterPro" id="IPR028098">
    <property type="entry name" value="Glyco_trans_4-like_N"/>
</dbReference>
<evidence type="ECO:0000259" key="2">
    <source>
        <dbReference type="Pfam" id="PF13439"/>
    </source>
</evidence>
<reference evidence="3 4" key="1">
    <citation type="submission" date="2017-05" db="EMBL/GenBank/DDBJ databases">
        <authorList>
            <person name="Varghese N."/>
            <person name="Submissions S."/>
        </authorList>
    </citation>
    <scope>NUCLEOTIDE SEQUENCE [LARGE SCALE GENOMIC DNA]</scope>
    <source>
        <strain evidence="3 4">DSM 15949</strain>
    </source>
</reference>
<dbReference type="Gene3D" id="3.40.50.2000">
    <property type="entry name" value="Glycogen Phosphorylase B"/>
    <property type="match status" value="2"/>
</dbReference>
<accession>A0ABY1P4G0</accession>
<dbReference type="Proteomes" id="UP001157914">
    <property type="component" value="Unassembled WGS sequence"/>
</dbReference>
<dbReference type="InterPro" id="IPR050194">
    <property type="entry name" value="Glycosyltransferase_grp1"/>
</dbReference>
<sequence length="461" mass="49825">MNILMMTNTYLPHIGGVARSVSTLARGLIQEGHQVLIIAPETYEGKTPSSCPNDPAVIRVPALKRTVGSGFSVPVRIPRSVAEAIDEFQPDIIHAHQPFLLGVEALRFAAKRGVPTVFTFHTRYDFYGQYVSLGAPGLRRVIVSLARGYCNLCQEVIAPSASARTHLREAGVKVPITVVPTGIDLEQYRQGCGDRGRRRWHISKDAFVAGHVGRLAAEKNIGYLIEGLCRFLTERQDARALIVGDGPMRPAMEDAFRLAGLADRVCFTGFLLGQDLATAYASMDVFAFASRSETQGLVLVEAMAAGVPVVALEAAGTRETVRSGENGTLLAPSASPEAFGRELQTYQAMSGECRSAMGDAARKTAAAFSSDTMVRQTISLYEGVCASALQRPKKSAAQFTVSQRLAFNIEITATVLSCIAKALMPGRKREQPGRPSGILVGSTPHQIDEREDAEPRFDPRH</sequence>
<dbReference type="RefSeq" id="WP_155189325.1">
    <property type="nucleotide sequence ID" value="NZ_BAAAEA010000002.1"/>
</dbReference>
<gene>
    <name evidence="3" type="ORF">SAMN06265374_2573</name>
</gene>
<feature type="domain" description="Glycosyltransferase subfamily 4-like N-terminal" evidence="2">
    <location>
        <begin position="14"/>
        <end position="187"/>
    </location>
</feature>
<keyword evidence="4" id="KW-1185">Reference proteome</keyword>
<evidence type="ECO:0000313" key="4">
    <source>
        <dbReference type="Proteomes" id="UP001157914"/>
    </source>
</evidence>
<dbReference type="Pfam" id="PF13692">
    <property type="entry name" value="Glyco_trans_1_4"/>
    <property type="match status" value="1"/>
</dbReference>
<dbReference type="PANTHER" id="PTHR45947:SF3">
    <property type="entry name" value="SULFOQUINOVOSYL TRANSFERASE SQD2"/>
    <property type="match status" value="1"/>
</dbReference>